<dbReference type="PANTHER" id="PTHR30055">
    <property type="entry name" value="HTH-TYPE TRANSCRIPTIONAL REGULATOR RUTR"/>
    <property type="match status" value="1"/>
</dbReference>
<dbReference type="Proteomes" id="UP000254978">
    <property type="component" value="Unassembled WGS sequence"/>
</dbReference>
<dbReference type="InterPro" id="IPR001647">
    <property type="entry name" value="HTH_TetR"/>
</dbReference>
<dbReference type="InterPro" id="IPR009057">
    <property type="entry name" value="Homeodomain-like_sf"/>
</dbReference>
<evidence type="ECO:0000313" key="7">
    <source>
        <dbReference type="Proteomes" id="UP000254978"/>
    </source>
</evidence>
<name>A0A378TPN1_9MYCO</name>
<dbReference type="PROSITE" id="PS50977">
    <property type="entry name" value="HTH_TETR_2"/>
    <property type="match status" value="1"/>
</dbReference>
<dbReference type="InterPro" id="IPR041490">
    <property type="entry name" value="KstR2_TetR_C"/>
</dbReference>
<evidence type="ECO:0000256" key="3">
    <source>
        <dbReference type="ARBA" id="ARBA00023163"/>
    </source>
</evidence>
<accession>A0A378TPN1</accession>
<keyword evidence="2 4" id="KW-0238">DNA-binding</keyword>
<proteinExistence type="predicted"/>
<evidence type="ECO:0000256" key="2">
    <source>
        <dbReference type="ARBA" id="ARBA00023125"/>
    </source>
</evidence>
<dbReference type="InterPro" id="IPR036271">
    <property type="entry name" value="Tet_transcr_reg_TetR-rel_C_sf"/>
</dbReference>
<dbReference type="Pfam" id="PF17932">
    <property type="entry name" value="TetR_C_24"/>
    <property type="match status" value="1"/>
</dbReference>
<dbReference type="SUPFAM" id="SSF48498">
    <property type="entry name" value="Tetracyclin repressor-like, C-terminal domain"/>
    <property type="match status" value="1"/>
</dbReference>
<dbReference type="GO" id="GO:0000976">
    <property type="term" value="F:transcription cis-regulatory region binding"/>
    <property type="evidence" value="ECO:0007669"/>
    <property type="project" value="TreeGrafter"/>
</dbReference>
<dbReference type="AlphaFoldDB" id="A0A378TPN1"/>
<evidence type="ECO:0000256" key="4">
    <source>
        <dbReference type="PROSITE-ProRule" id="PRU00335"/>
    </source>
</evidence>
<feature type="domain" description="HTH tetR-type" evidence="5">
    <location>
        <begin position="3"/>
        <end position="63"/>
    </location>
</feature>
<keyword evidence="1" id="KW-0805">Transcription regulation</keyword>
<feature type="DNA-binding region" description="H-T-H motif" evidence="4">
    <location>
        <begin position="26"/>
        <end position="45"/>
    </location>
</feature>
<dbReference type="Gene3D" id="1.10.10.60">
    <property type="entry name" value="Homeodomain-like"/>
    <property type="match status" value="1"/>
</dbReference>
<gene>
    <name evidence="6" type="primary">kstR2_16</name>
    <name evidence="6" type="ORF">NCTC10821_05711</name>
</gene>
<dbReference type="SUPFAM" id="SSF46689">
    <property type="entry name" value="Homeodomain-like"/>
    <property type="match status" value="1"/>
</dbReference>
<evidence type="ECO:0000259" key="5">
    <source>
        <dbReference type="PROSITE" id="PS50977"/>
    </source>
</evidence>
<dbReference type="InterPro" id="IPR050109">
    <property type="entry name" value="HTH-type_TetR-like_transc_reg"/>
</dbReference>
<evidence type="ECO:0000256" key="1">
    <source>
        <dbReference type="ARBA" id="ARBA00023015"/>
    </source>
</evidence>
<keyword evidence="3" id="KW-0804">Transcription</keyword>
<dbReference type="EMBL" id="UGQT01000001">
    <property type="protein sequence ID" value="STZ62147.1"/>
    <property type="molecule type" value="Genomic_DNA"/>
</dbReference>
<dbReference type="Gene3D" id="1.10.357.10">
    <property type="entry name" value="Tetracycline Repressor, domain 2"/>
    <property type="match status" value="1"/>
</dbReference>
<sequence>MKPQGEDRVLIAAADQFAESGFAAATVRQIAERCGMSTGSLFNRFASKRELLVAAVAEGTVRPDAHVRARLQSVTDPLERLRVLVVAHLEALHGDSRPFVTVALREFHRLDADERQRVVRIRDAFEQLWQSVIDDAVDAGLVSDDPLLRLFLLGAVNHSLQWYRPGAGLSVEELGSRFVAMAVQGAGVPAWSGQRTEFQLSEGGL</sequence>
<dbReference type="OrthoDB" id="3627020at2"/>
<dbReference type="PANTHER" id="PTHR30055:SF240">
    <property type="entry name" value="HTH-TYPE TRANSCRIPTIONAL REGULATOR ACRR"/>
    <property type="match status" value="1"/>
</dbReference>
<organism evidence="6 7">
    <name type="scientific">Mycolicibacterium tokaiense</name>
    <dbReference type="NCBI Taxonomy" id="39695"/>
    <lineage>
        <taxon>Bacteria</taxon>
        <taxon>Bacillati</taxon>
        <taxon>Actinomycetota</taxon>
        <taxon>Actinomycetes</taxon>
        <taxon>Mycobacteriales</taxon>
        <taxon>Mycobacteriaceae</taxon>
        <taxon>Mycolicibacterium</taxon>
    </lineage>
</organism>
<protein>
    <submittedName>
        <fullName evidence="6">TetR family transcriptional regulator</fullName>
    </submittedName>
</protein>
<dbReference type="GO" id="GO:0003700">
    <property type="term" value="F:DNA-binding transcription factor activity"/>
    <property type="evidence" value="ECO:0007669"/>
    <property type="project" value="TreeGrafter"/>
</dbReference>
<dbReference type="RefSeq" id="WP_115280909.1">
    <property type="nucleotide sequence ID" value="NZ_AP022600.1"/>
</dbReference>
<evidence type="ECO:0000313" key="6">
    <source>
        <dbReference type="EMBL" id="STZ62147.1"/>
    </source>
</evidence>
<reference evidence="6 7" key="1">
    <citation type="submission" date="2018-06" db="EMBL/GenBank/DDBJ databases">
        <authorList>
            <consortium name="Pathogen Informatics"/>
            <person name="Doyle S."/>
        </authorList>
    </citation>
    <scope>NUCLEOTIDE SEQUENCE [LARGE SCALE GENOMIC DNA]</scope>
    <source>
        <strain evidence="6 7">NCTC10821</strain>
    </source>
</reference>
<keyword evidence="7" id="KW-1185">Reference proteome</keyword>
<dbReference type="Pfam" id="PF00440">
    <property type="entry name" value="TetR_N"/>
    <property type="match status" value="1"/>
</dbReference>
<dbReference type="PRINTS" id="PR00455">
    <property type="entry name" value="HTHTETR"/>
</dbReference>